<keyword evidence="4" id="KW-0804">Transcription</keyword>
<evidence type="ECO:0000256" key="6">
    <source>
        <dbReference type="PROSITE-ProRule" id="PRU00089"/>
    </source>
</evidence>
<sequence length="423" mass="46962">MGQNGPAYHIALQYAPSPPSLYDCAQNGMPYSDNYHLSYSSQYSGTSCPRSYSSGLGLTGLPNGMAMQDSYPPAAYQIDPPVPPESAELSDQAINGQLMQLSDDYDRKYQPDIKVEDQHASFASPYDSDVSRCSTPHDGLFLPSHGLKSECVGDDGGIDKEQPYAQLIYRALMEQPNKTMILRDIYDWFKRNTDKAADKETKGWQNSIRHNLSMNGAFEKVDQPGEEPKKGFMWRLTEEAIREGVKSTTRYRSKQPNKRGQRSHNPQPQRQASGAKGGQAARRSAKLRRSNRINEAYRSEPFSRSVPAEFGPIFNTEATMPYPPSPYYGSEGDFIYSPSFDDFGGTLINAPLDMFSMPSCIGADATYVLPQEPTDLMVSNSPSPSASEPQPRTPESPHFWDDGMPTDAPPYVLDDTCLQGYMG</sequence>
<dbReference type="Gene3D" id="1.10.10.10">
    <property type="entry name" value="Winged helix-like DNA-binding domain superfamily/Winged helix DNA-binding domain"/>
    <property type="match status" value="1"/>
</dbReference>
<dbReference type="InterPro" id="IPR036388">
    <property type="entry name" value="WH-like_DNA-bd_sf"/>
</dbReference>
<feature type="compositionally biased region" description="Polar residues" evidence="7">
    <location>
        <begin position="263"/>
        <end position="272"/>
    </location>
</feature>
<dbReference type="PROSITE" id="PS50039">
    <property type="entry name" value="FORK_HEAD_3"/>
    <property type="match status" value="1"/>
</dbReference>
<evidence type="ECO:0000256" key="4">
    <source>
        <dbReference type="ARBA" id="ARBA00023163"/>
    </source>
</evidence>
<dbReference type="InterPro" id="IPR036390">
    <property type="entry name" value="WH_DNA-bd_sf"/>
</dbReference>
<organism evidence="9 10">
    <name type="scientific">Corynespora cassiicola Philippines</name>
    <dbReference type="NCBI Taxonomy" id="1448308"/>
    <lineage>
        <taxon>Eukaryota</taxon>
        <taxon>Fungi</taxon>
        <taxon>Dikarya</taxon>
        <taxon>Ascomycota</taxon>
        <taxon>Pezizomycotina</taxon>
        <taxon>Dothideomycetes</taxon>
        <taxon>Pleosporomycetidae</taxon>
        <taxon>Pleosporales</taxon>
        <taxon>Corynesporascaceae</taxon>
        <taxon>Corynespora</taxon>
    </lineage>
</organism>
<gene>
    <name evidence="9" type="ORF">BS50DRAFT_497536</name>
</gene>
<feature type="DNA-binding region" description="Fork-head" evidence="6">
    <location>
        <begin position="159"/>
        <end position="255"/>
    </location>
</feature>
<dbReference type="EMBL" id="KZ678137">
    <property type="protein sequence ID" value="PSN65121.1"/>
    <property type="molecule type" value="Genomic_DNA"/>
</dbReference>
<evidence type="ECO:0000313" key="10">
    <source>
        <dbReference type="Proteomes" id="UP000240883"/>
    </source>
</evidence>
<evidence type="ECO:0000256" key="3">
    <source>
        <dbReference type="ARBA" id="ARBA00023125"/>
    </source>
</evidence>
<evidence type="ECO:0000256" key="2">
    <source>
        <dbReference type="ARBA" id="ARBA00023015"/>
    </source>
</evidence>
<keyword evidence="2" id="KW-0805">Transcription regulation</keyword>
<keyword evidence="5 6" id="KW-0539">Nucleus</keyword>
<proteinExistence type="predicted"/>
<dbReference type="CDD" id="cd20032">
    <property type="entry name" value="FH_FOXO"/>
    <property type="match status" value="1"/>
</dbReference>
<feature type="compositionally biased region" description="Polar residues" evidence="7">
    <location>
        <begin position="377"/>
        <end position="390"/>
    </location>
</feature>
<evidence type="ECO:0000256" key="7">
    <source>
        <dbReference type="SAM" id="MobiDB-lite"/>
    </source>
</evidence>
<comment type="subcellular location">
    <subcellularLocation>
        <location evidence="1 6">Nucleus</location>
    </subcellularLocation>
</comment>
<dbReference type="SUPFAM" id="SSF46785">
    <property type="entry name" value="Winged helix' DNA-binding domain"/>
    <property type="match status" value="1"/>
</dbReference>
<dbReference type="Proteomes" id="UP000240883">
    <property type="component" value="Unassembled WGS sequence"/>
</dbReference>
<evidence type="ECO:0000256" key="1">
    <source>
        <dbReference type="ARBA" id="ARBA00004123"/>
    </source>
</evidence>
<dbReference type="SMART" id="SM00339">
    <property type="entry name" value="FH"/>
    <property type="match status" value="1"/>
</dbReference>
<dbReference type="InterPro" id="IPR001766">
    <property type="entry name" value="Fork_head_dom"/>
</dbReference>
<dbReference type="STRING" id="1448308.A0A2T2NI62"/>
<feature type="region of interest" description="Disordered" evidence="7">
    <location>
        <begin position="244"/>
        <end position="298"/>
    </location>
</feature>
<dbReference type="GO" id="GO:0005634">
    <property type="term" value="C:nucleus"/>
    <property type="evidence" value="ECO:0007669"/>
    <property type="project" value="UniProtKB-SubCell"/>
</dbReference>
<evidence type="ECO:0000256" key="5">
    <source>
        <dbReference type="ARBA" id="ARBA00023242"/>
    </source>
</evidence>
<dbReference type="OrthoDB" id="5954824at2759"/>
<dbReference type="InterPro" id="IPR030456">
    <property type="entry name" value="TF_fork_head_CS_2"/>
</dbReference>
<dbReference type="Pfam" id="PF00250">
    <property type="entry name" value="Forkhead"/>
    <property type="match status" value="1"/>
</dbReference>
<name>A0A2T2NI62_CORCC</name>
<dbReference type="PROSITE" id="PS00658">
    <property type="entry name" value="FORK_HEAD_2"/>
    <property type="match status" value="1"/>
</dbReference>
<dbReference type="PANTHER" id="PTHR45881:SF5">
    <property type="entry name" value="FORK-HEAD DOMAIN-CONTAINING PROTEIN"/>
    <property type="match status" value="1"/>
</dbReference>
<protein>
    <recommendedName>
        <fullName evidence="8">Fork-head domain-containing protein</fullName>
    </recommendedName>
</protein>
<evidence type="ECO:0000259" key="8">
    <source>
        <dbReference type="PROSITE" id="PS50039"/>
    </source>
</evidence>
<dbReference type="GO" id="GO:0000978">
    <property type="term" value="F:RNA polymerase II cis-regulatory region sequence-specific DNA binding"/>
    <property type="evidence" value="ECO:0007669"/>
    <property type="project" value="TreeGrafter"/>
</dbReference>
<feature type="region of interest" description="Disordered" evidence="7">
    <location>
        <begin position="374"/>
        <end position="405"/>
    </location>
</feature>
<feature type="compositionally biased region" description="Basic residues" evidence="7">
    <location>
        <begin position="249"/>
        <end position="262"/>
    </location>
</feature>
<reference evidence="9 10" key="1">
    <citation type="journal article" date="2018" name="Front. Microbiol.">
        <title>Genome-Wide Analysis of Corynespora cassiicola Leaf Fall Disease Putative Effectors.</title>
        <authorList>
            <person name="Lopez D."/>
            <person name="Ribeiro S."/>
            <person name="Label P."/>
            <person name="Fumanal B."/>
            <person name="Venisse J.S."/>
            <person name="Kohler A."/>
            <person name="de Oliveira R.R."/>
            <person name="Labutti K."/>
            <person name="Lipzen A."/>
            <person name="Lail K."/>
            <person name="Bauer D."/>
            <person name="Ohm R.A."/>
            <person name="Barry K.W."/>
            <person name="Spatafora J."/>
            <person name="Grigoriev I.V."/>
            <person name="Martin F.M."/>
            <person name="Pujade-Renaud V."/>
        </authorList>
    </citation>
    <scope>NUCLEOTIDE SEQUENCE [LARGE SCALE GENOMIC DNA]</scope>
    <source>
        <strain evidence="9 10">Philippines</strain>
    </source>
</reference>
<dbReference type="AlphaFoldDB" id="A0A2T2NI62"/>
<accession>A0A2T2NI62</accession>
<dbReference type="PANTHER" id="PTHR45881">
    <property type="entry name" value="CHECKPOINT SUPPRESSOR 1-LIKE, ISOFORM A-RELATED"/>
    <property type="match status" value="1"/>
</dbReference>
<dbReference type="GO" id="GO:0000981">
    <property type="term" value="F:DNA-binding transcription factor activity, RNA polymerase II-specific"/>
    <property type="evidence" value="ECO:0007669"/>
    <property type="project" value="TreeGrafter"/>
</dbReference>
<evidence type="ECO:0000313" key="9">
    <source>
        <dbReference type="EMBL" id="PSN65121.1"/>
    </source>
</evidence>
<keyword evidence="10" id="KW-1185">Reference proteome</keyword>
<keyword evidence="3 6" id="KW-0238">DNA-binding</keyword>
<feature type="domain" description="Fork-head" evidence="8">
    <location>
        <begin position="159"/>
        <end position="255"/>
    </location>
</feature>